<dbReference type="PANTHER" id="PTHR44337">
    <property type="entry name" value="CARCINOEMBRYONIC ANTIGEN-RELATED CELL ADHESION MOLECULE 8"/>
    <property type="match status" value="1"/>
</dbReference>
<dbReference type="InterPro" id="IPR052598">
    <property type="entry name" value="IgSF_CEA-related"/>
</dbReference>
<evidence type="ECO:0000256" key="4">
    <source>
        <dbReference type="ARBA" id="ARBA00023319"/>
    </source>
</evidence>
<dbReference type="PROSITE" id="PS50835">
    <property type="entry name" value="IG_LIKE"/>
    <property type="match status" value="1"/>
</dbReference>
<dbReference type="SUPFAM" id="SSF48726">
    <property type="entry name" value="Immunoglobulin"/>
    <property type="match status" value="3"/>
</dbReference>
<dbReference type="Pfam" id="PF13927">
    <property type="entry name" value="Ig_3"/>
    <property type="match status" value="1"/>
</dbReference>
<reference evidence="6" key="2">
    <citation type="submission" date="2025-09" db="UniProtKB">
        <authorList>
            <consortium name="Ensembl"/>
        </authorList>
    </citation>
    <scope>IDENTIFICATION</scope>
</reference>
<reference evidence="6" key="1">
    <citation type="submission" date="2025-08" db="UniProtKB">
        <authorList>
            <consortium name="Ensembl"/>
        </authorList>
    </citation>
    <scope>IDENTIFICATION</scope>
</reference>
<evidence type="ECO:0000313" key="6">
    <source>
        <dbReference type="Ensembl" id="ENSKMAP00000013916.1"/>
    </source>
</evidence>
<keyword evidence="4" id="KW-0393">Immunoglobulin domain</keyword>
<dbReference type="PANTHER" id="PTHR44337:SF20">
    <property type="entry name" value="CARCINOEMBRYONIC ANTIGEN-RELATED CELL ADHESION MOLECULE 5-RELATED"/>
    <property type="match status" value="1"/>
</dbReference>
<organism evidence="6 7">
    <name type="scientific">Kryptolebias marmoratus</name>
    <name type="common">Mangrove killifish</name>
    <name type="synonym">Rivulus marmoratus</name>
    <dbReference type="NCBI Taxonomy" id="37003"/>
    <lineage>
        <taxon>Eukaryota</taxon>
        <taxon>Metazoa</taxon>
        <taxon>Chordata</taxon>
        <taxon>Craniata</taxon>
        <taxon>Vertebrata</taxon>
        <taxon>Euteleostomi</taxon>
        <taxon>Actinopterygii</taxon>
        <taxon>Neopterygii</taxon>
        <taxon>Teleostei</taxon>
        <taxon>Neoteleostei</taxon>
        <taxon>Acanthomorphata</taxon>
        <taxon>Ovalentaria</taxon>
        <taxon>Atherinomorphae</taxon>
        <taxon>Cyprinodontiformes</taxon>
        <taxon>Rivulidae</taxon>
        <taxon>Kryptolebias</taxon>
    </lineage>
</organism>
<dbReference type="AlphaFoldDB" id="A0A3Q3ACB7"/>
<protein>
    <recommendedName>
        <fullName evidence="5">Ig-like domain-containing protein</fullName>
    </recommendedName>
</protein>
<accession>A0A3Q3ACB7</accession>
<evidence type="ECO:0000313" key="7">
    <source>
        <dbReference type="Proteomes" id="UP000264800"/>
    </source>
</evidence>
<keyword evidence="3" id="KW-0325">Glycoprotein</keyword>
<proteinExistence type="predicted"/>
<evidence type="ECO:0000256" key="2">
    <source>
        <dbReference type="ARBA" id="ARBA00023157"/>
    </source>
</evidence>
<dbReference type="Proteomes" id="UP000264800">
    <property type="component" value="Unplaced"/>
</dbReference>
<keyword evidence="1" id="KW-0732">Signal</keyword>
<sequence>MTRDHTPVMWSTLTIINVTRYDQGPYSCHVSNPISAAISDPVNLFINGPEKVELTVSPPRPAATFRWFLNQRLLSRVQITDGNSTLSISNLTRYDSGPFSCHVSNPISNGTSDPVNFTISLNGLSETSFPVGSNLTMLCLAKSSPPAQLQWAFKGKLMNTTGTMLEICFILMSFYRVRTAGDECAAPSSVTDWIPFITTK</sequence>
<evidence type="ECO:0000259" key="5">
    <source>
        <dbReference type="PROSITE" id="PS50835"/>
    </source>
</evidence>
<dbReference type="InterPro" id="IPR007110">
    <property type="entry name" value="Ig-like_dom"/>
</dbReference>
<dbReference type="Gene3D" id="2.60.40.10">
    <property type="entry name" value="Immunoglobulins"/>
    <property type="match status" value="2"/>
</dbReference>
<dbReference type="Ensembl" id="ENSKMAT00000014125.1">
    <property type="protein sequence ID" value="ENSKMAP00000013916.1"/>
    <property type="gene ID" value="ENSKMAG00000010394.1"/>
</dbReference>
<evidence type="ECO:0000256" key="3">
    <source>
        <dbReference type="ARBA" id="ARBA00023180"/>
    </source>
</evidence>
<dbReference type="InterPro" id="IPR013783">
    <property type="entry name" value="Ig-like_fold"/>
</dbReference>
<keyword evidence="7" id="KW-1185">Reference proteome</keyword>
<name>A0A3Q3ACB7_KRYMA</name>
<dbReference type="GeneTree" id="ENSGT01100000263479"/>
<keyword evidence="2" id="KW-1015">Disulfide bond</keyword>
<dbReference type="InterPro" id="IPR036179">
    <property type="entry name" value="Ig-like_dom_sf"/>
</dbReference>
<evidence type="ECO:0000256" key="1">
    <source>
        <dbReference type="ARBA" id="ARBA00022729"/>
    </source>
</evidence>
<feature type="domain" description="Ig-like" evidence="5">
    <location>
        <begin position="7"/>
        <end position="118"/>
    </location>
</feature>